<keyword evidence="1" id="KW-1133">Transmembrane helix</keyword>
<evidence type="ECO:0000313" key="2">
    <source>
        <dbReference type="EMBL" id="MBK7272741.1"/>
    </source>
</evidence>
<organism evidence="2 3">
    <name type="scientific">Candidatus Phosphoribacter hodrii</name>
    <dbReference type="NCBI Taxonomy" id="2953743"/>
    <lineage>
        <taxon>Bacteria</taxon>
        <taxon>Bacillati</taxon>
        <taxon>Actinomycetota</taxon>
        <taxon>Actinomycetes</taxon>
        <taxon>Micrococcales</taxon>
        <taxon>Dermatophilaceae</taxon>
        <taxon>Candidatus Phosphoribacter</taxon>
    </lineage>
</organism>
<feature type="transmembrane region" description="Helical" evidence="1">
    <location>
        <begin position="31"/>
        <end position="51"/>
    </location>
</feature>
<sequence>MLEAAWWGLFGGLALVAGSLVGLYGRVSTRVLGLVMAFGAGVLISAVSFELTLEAFEAGGSNAVVWGLSAGAATFFMGDWLIDQRGGHRRKSPVSQTHVSEGGAIALVLGALLDGIPESAAIGSSLLGGGEVGVAMVAAVFLSNVPESMSASAGLKAAGRSPRYILGLWGLVCLASAVAAALGYAVLGGASPEAVAFVQCFAAGAIITMLGDTMVPEATEHAGRLVGLFIVAGFTLAFLLSHAA</sequence>
<evidence type="ECO:0000313" key="3">
    <source>
        <dbReference type="Proteomes" id="UP000726105"/>
    </source>
</evidence>
<name>A0A935M500_9MICO</name>
<feature type="transmembrane region" description="Helical" evidence="1">
    <location>
        <begin position="164"/>
        <end position="188"/>
    </location>
</feature>
<dbReference type="EMBL" id="JADJIB010000002">
    <property type="protein sequence ID" value="MBK7272741.1"/>
    <property type="molecule type" value="Genomic_DNA"/>
</dbReference>
<dbReference type="Proteomes" id="UP000726105">
    <property type="component" value="Unassembled WGS sequence"/>
</dbReference>
<comment type="caution">
    <text evidence="2">The sequence shown here is derived from an EMBL/GenBank/DDBJ whole genome shotgun (WGS) entry which is preliminary data.</text>
</comment>
<dbReference type="AlphaFoldDB" id="A0A935M500"/>
<reference evidence="2 3" key="1">
    <citation type="submission" date="2020-10" db="EMBL/GenBank/DDBJ databases">
        <title>Connecting structure to function with the recovery of over 1000 high-quality activated sludge metagenome-assembled genomes encoding full-length rRNA genes using long-read sequencing.</title>
        <authorList>
            <person name="Singleton C.M."/>
            <person name="Petriglieri F."/>
            <person name="Kristensen J.M."/>
            <person name="Kirkegaard R.H."/>
            <person name="Michaelsen T.Y."/>
            <person name="Andersen M.H."/>
            <person name="Karst S.M."/>
            <person name="Dueholm M.S."/>
            <person name="Nielsen P.H."/>
            <person name="Albertsen M."/>
        </authorList>
    </citation>
    <scope>NUCLEOTIDE SEQUENCE [LARGE SCALE GENOMIC DNA]</scope>
    <source>
        <strain evidence="2">Ega_18-Q3-R5-49_MAXAC.001</strain>
    </source>
</reference>
<feature type="transmembrane region" description="Helical" evidence="1">
    <location>
        <begin position="119"/>
        <end position="143"/>
    </location>
</feature>
<feature type="transmembrane region" description="Helical" evidence="1">
    <location>
        <begin position="194"/>
        <end position="213"/>
    </location>
</feature>
<protein>
    <submittedName>
        <fullName evidence="2">ZIP family zinc transporter</fullName>
    </submittedName>
</protein>
<keyword evidence="1" id="KW-0812">Transmembrane</keyword>
<evidence type="ECO:0000256" key="1">
    <source>
        <dbReference type="SAM" id="Phobius"/>
    </source>
</evidence>
<proteinExistence type="predicted"/>
<keyword evidence="1" id="KW-0472">Membrane</keyword>
<feature type="transmembrane region" description="Helical" evidence="1">
    <location>
        <begin position="6"/>
        <end position="24"/>
    </location>
</feature>
<gene>
    <name evidence="2" type="ORF">IPI13_06080</name>
</gene>
<feature type="transmembrane region" description="Helical" evidence="1">
    <location>
        <begin position="225"/>
        <end position="243"/>
    </location>
</feature>
<feature type="transmembrane region" description="Helical" evidence="1">
    <location>
        <begin position="63"/>
        <end position="82"/>
    </location>
</feature>
<accession>A0A935M500</accession>